<protein>
    <submittedName>
        <fullName evidence="1">Uncharacterized protein</fullName>
    </submittedName>
</protein>
<evidence type="ECO:0000313" key="2">
    <source>
        <dbReference type="Proteomes" id="UP000050360"/>
    </source>
</evidence>
<evidence type="ECO:0000313" key="1">
    <source>
        <dbReference type="EMBL" id="KPQ43159.1"/>
    </source>
</evidence>
<comment type="caution">
    <text evidence="1">The sequence shown here is derived from an EMBL/GenBank/DDBJ whole genome shotgun (WGS) entry which is preliminary data.</text>
</comment>
<gene>
    <name evidence="1" type="ORF">MPEBLZ_02273</name>
</gene>
<dbReference type="Proteomes" id="UP000050360">
    <property type="component" value="Unassembled WGS sequence"/>
</dbReference>
<organism evidence="1 2">
    <name type="scientific">Candidatus Methanoperedens nitratireducens</name>
    <dbReference type="NCBI Taxonomy" id="1392998"/>
    <lineage>
        <taxon>Archaea</taxon>
        <taxon>Methanobacteriati</taxon>
        <taxon>Methanobacteriota</taxon>
        <taxon>Stenosarchaea group</taxon>
        <taxon>Methanomicrobia</taxon>
        <taxon>Methanosarcinales</taxon>
        <taxon>ANME-2 cluster</taxon>
        <taxon>Candidatus Methanoperedentaceae</taxon>
        <taxon>Candidatus Methanoperedens</taxon>
    </lineage>
</organism>
<dbReference type="EMBL" id="LKCM01000173">
    <property type="protein sequence ID" value="KPQ43159.1"/>
    <property type="molecule type" value="Genomic_DNA"/>
</dbReference>
<proteinExistence type="predicted"/>
<reference evidence="1 2" key="1">
    <citation type="submission" date="2015-09" db="EMBL/GenBank/DDBJ databases">
        <title>A metagenomics-based metabolic model of nitrate-dependent anaerobic oxidation of methane by Methanoperedens-like archaea.</title>
        <authorList>
            <person name="Arshad A."/>
            <person name="Speth D.R."/>
            <person name="De Graaf R.M."/>
            <person name="Op Den Camp H.J."/>
            <person name="Jetten M.S."/>
            <person name="Welte C.U."/>
        </authorList>
    </citation>
    <scope>NUCLEOTIDE SEQUENCE [LARGE SCALE GENOMIC DNA]</scope>
</reference>
<sequence>MKKNDEFKDVYEDVVIENYGIPVVITDVLVRKHKTTGRNIYINHPDSIPKIEKGLKAALGVAPRGQTSYKRKLSESGEILLLRLPKELRESYHIEKGTHALITPIGTKKAIIEFE</sequence>
<accession>A0A0P8A4U4</accession>
<dbReference type="AlphaFoldDB" id="A0A0P8A4U4"/>
<name>A0A0P8A4U4_9EURY</name>